<comment type="caution">
    <text evidence="3">The sequence shown here is derived from an EMBL/GenBank/DDBJ whole genome shotgun (WGS) entry which is preliminary data.</text>
</comment>
<evidence type="ECO:0000256" key="1">
    <source>
        <dbReference type="SAM" id="Coils"/>
    </source>
</evidence>
<dbReference type="EMBL" id="CAJNNW010026548">
    <property type="protein sequence ID" value="CAE8686199.1"/>
    <property type="molecule type" value="Genomic_DNA"/>
</dbReference>
<protein>
    <submittedName>
        <fullName evidence="3">Uncharacterized protein</fullName>
    </submittedName>
</protein>
<feature type="non-terminal residue" evidence="3">
    <location>
        <position position="1"/>
    </location>
</feature>
<reference evidence="3" key="1">
    <citation type="submission" date="2021-02" db="EMBL/GenBank/DDBJ databases">
        <authorList>
            <person name="Dougan E. K."/>
            <person name="Rhodes N."/>
            <person name="Thang M."/>
            <person name="Chan C."/>
        </authorList>
    </citation>
    <scope>NUCLEOTIDE SEQUENCE</scope>
</reference>
<proteinExistence type="predicted"/>
<gene>
    <name evidence="3" type="ORF">PGLA2088_LOCUS24861</name>
</gene>
<feature type="region of interest" description="Disordered" evidence="2">
    <location>
        <begin position="108"/>
        <end position="134"/>
    </location>
</feature>
<evidence type="ECO:0000313" key="3">
    <source>
        <dbReference type="EMBL" id="CAE8686199.1"/>
    </source>
</evidence>
<accession>A0A813JP99</accession>
<feature type="non-terminal residue" evidence="3">
    <location>
        <position position="174"/>
    </location>
</feature>
<feature type="region of interest" description="Disordered" evidence="2">
    <location>
        <begin position="1"/>
        <end position="23"/>
    </location>
</feature>
<name>A0A813JP99_POLGL</name>
<dbReference type="Proteomes" id="UP000626109">
    <property type="component" value="Unassembled WGS sequence"/>
</dbReference>
<dbReference type="AlphaFoldDB" id="A0A813JP99"/>
<evidence type="ECO:0000313" key="4">
    <source>
        <dbReference type="Proteomes" id="UP000626109"/>
    </source>
</evidence>
<keyword evidence="1" id="KW-0175">Coiled coil</keyword>
<sequence length="174" mass="19178">PPLPEASNRPTSDSGGGSKLPAKTVTVSTDAWLALRHERTQRERQIRALQLQVEAAQQELQQLAEVRLALKEQRALALEVRRRGSELQEAARMAAEELATLRAEAPAVEALSSRPSQVEEEEEVTAVTSDADPPVLELQVEDEGSAAARVEWQRLLSERETTARELGLTLQKVE</sequence>
<feature type="coiled-coil region" evidence="1">
    <location>
        <begin position="39"/>
        <end position="104"/>
    </location>
</feature>
<organism evidence="3 4">
    <name type="scientific">Polarella glacialis</name>
    <name type="common">Dinoflagellate</name>
    <dbReference type="NCBI Taxonomy" id="89957"/>
    <lineage>
        <taxon>Eukaryota</taxon>
        <taxon>Sar</taxon>
        <taxon>Alveolata</taxon>
        <taxon>Dinophyceae</taxon>
        <taxon>Suessiales</taxon>
        <taxon>Suessiaceae</taxon>
        <taxon>Polarella</taxon>
    </lineage>
</organism>
<evidence type="ECO:0000256" key="2">
    <source>
        <dbReference type="SAM" id="MobiDB-lite"/>
    </source>
</evidence>